<dbReference type="AlphaFoldDB" id="A0A1G2QF84"/>
<dbReference type="GO" id="GO:0051301">
    <property type="term" value="P:cell division"/>
    <property type="evidence" value="ECO:0007669"/>
    <property type="project" value="UniProtKB-KW"/>
</dbReference>
<dbReference type="Proteomes" id="UP000177043">
    <property type="component" value="Unassembled WGS sequence"/>
</dbReference>
<dbReference type="GO" id="GO:0051304">
    <property type="term" value="P:chromosome separation"/>
    <property type="evidence" value="ECO:0007669"/>
    <property type="project" value="InterPro"/>
</dbReference>
<keyword evidence="3" id="KW-0159">Chromosome partition</keyword>
<name>A0A1G2QF84_9BACT</name>
<dbReference type="STRING" id="1802438.A2571_02635"/>
<accession>A0A1G2QF84</accession>
<comment type="caution">
    <text evidence="5">The sequence shown here is derived from an EMBL/GenBank/DDBJ whole genome shotgun (WGS) entry which is preliminary data.</text>
</comment>
<proteinExistence type="predicted"/>
<dbReference type="InterPro" id="IPR036390">
    <property type="entry name" value="WH_DNA-bd_sf"/>
</dbReference>
<dbReference type="PANTHER" id="PTHR34298:SF2">
    <property type="entry name" value="SEGREGATION AND CONDENSATION PROTEIN B"/>
    <property type="match status" value="1"/>
</dbReference>
<organism evidence="5 6">
    <name type="scientific">Candidatus Vogelbacteria bacterium RIFOXYD1_FULL_44_32</name>
    <dbReference type="NCBI Taxonomy" id="1802438"/>
    <lineage>
        <taxon>Bacteria</taxon>
        <taxon>Candidatus Vogeliibacteriota</taxon>
    </lineage>
</organism>
<dbReference type="InterPro" id="IPR036388">
    <property type="entry name" value="WH-like_DNA-bd_sf"/>
</dbReference>
<evidence type="ECO:0000256" key="2">
    <source>
        <dbReference type="ARBA" id="ARBA00022618"/>
    </source>
</evidence>
<reference evidence="5 6" key="1">
    <citation type="journal article" date="2016" name="Nat. Commun.">
        <title>Thousands of microbial genomes shed light on interconnected biogeochemical processes in an aquifer system.</title>
        <authorList>
            <person name="Anantharaman K."/>
            <person name="Brown C.T."/>
            <person name="Hug L.A."/>
            <person name="Sharon I."/>
            <person name="Castelle C.J."/>
            <person name="Probst A.J."/>
            <person name="Thomas B.C."/>
            <person name="Singh A."/>
            <person name="Wilkins M.J."/>
            <person name="Karaoz U."/>
            <person name="Brodie E.L."/>
            <person name="Williams K.H."/>
            <person name="Hubbard S.S."/>
            <person name="Banfield J.F."/>
        </authorList>
    </citation>
    <scope>NUCLEOTIDE SEQUENCE [LARGE SCALE GENOMIC DNA]</scope>
</reference>
<dbReference type="EMBL" id="MHTJ01000003">
    <property type="protein sequence ID" value="OHA58641.1"/>
    <property type="molecule type" value="Genomic_DNA"/>
</dbReference>
<gene>
    <name evidence="5" type="ORF">A2571_02635</name>
</gene>
<evidence type="ECO:0000313" key="5">
    <source>
        <dbReference type="EMBL" id="OHA58641.1"/>
    </source>
</evidence>
<evidence type="ECO:0000256" key="1">
    <source>
        <dbReference type="ARBA" id="ARBA00022490"/>
    </source>
</evidence>
<dbReference type="Pfam" id="PF04079">
    <property type="entry name" value="SMC_ScpB"/>
    <property type="match status" value="1"/>
</dbReference>
<evidence type="ECO:0000256" key="3">
    <source>
        <dbReference type="ARBA" id="ARBA00022829"/>
    </source>
</evidence>
<dbReference type="SUPFAM" id="SSF46785">
    <property type="entry name" value="Winged helix' DNA-binding domain"/>
    <property type="match status" value="2"/>
</dbReference>
<keyword evidence="2" id="KW-0132">Cell division</keyword>
<evidence type="ECO:0000313" key="6">
    <source>
        <dbReference type="Proteomes" id="UP000177043"/>
    </source>
</evidence>
<dbReference type="InterPro" id="IPR005234">
    <property type="entry name" value="ScpB_csome_segregation"/>
</dbReference>
<evidence type="ECO:0008006" key="7">
    <source>
        <dbReference type="Google" id="ProtNLM"/>
    </source>
</evidence>
<sequence length="187" mass="20800">MNLACQIEAVLFYKAEPMLFSVLAKMLSISEGELKEAGADLEKNLAGRGIRLLSTESSYALVTAGDASELIEKITKDELARDIGKAGLETLAIILYRGQVSRAEIDYIRGVNSSFILRHLLIRGLILRETSPTDQRSFLYQPSTELMATLGIEKAQQLPDFAEIEEKIKIFMSTQEEIEAKATENEK</sequence>
<keyword evidence="1" id="KW-0963">Cytoplasm</keyword>
<dbReference type="PANTHER" id="PTHR34298">
    <property type="entry name" value="SEGREGATION AND CONDENSATION PROTEIN B"/>
    <property type="match status" value="1"/>
</dbReference>
<dbReference type="Gene3D" id="1.10.10.10">
    <property type="entry name" value="Winged helix-like DNA-binding domain superfamily/Winged helix DNA-binding domain"/>
    <property type="match status" value="2"/>
</dbReference>
<evidence type="ECO:0000256" key="4">
    <source>
        <dbReference type="ARBA" id="ARBA00023306"/>
    </source>
</evidence>
<protein>
    <recommendedName>
        <fullName evidence="7">SMC-Scp complex subunit ScpB</fullName>
    </recommendedName>
</protein>
<keyword evidence="4" id="KW-0131">Cell cycle</keyword>